<reference evidence="4" key="1">
    <citation type="submission" date="2009-08" db="EMBL/GenBank/DDBJ databases">
        <title>Annotation of Salpingoeca rosetta.</title>
        <authorList>
            <consortium name="The Broad Institute Genome Sequencing Platform"/>
            <person name="Russ C."/>
            <person name="Cuomo C."/>
            <person name="Burger G."/>
            <person name="Gray M.W."/>
            <person name="Holland P.W.H."/>
            <person name="King N."/>
            <person name="Lang F.B.F."/>
            <person name="Roger A.J."/>
            <person name="Ruiz-Trillo I."/>
            <person name="Young S.K."/>
            <person name="Zeng Q."/>
            <person name="Gargeya S."/>
            <person name="Alvarado L."/>
            <person name="Berlin A."/>
            <person name="Chapman S.B."/>
            <person name="Chen Z."/>
            <person name="Freedman E."/>
            <person name="Gellesch M."/>
            <person name="Goldberg J."/>
            <person name="Griggs A."/>
            <person name="Gujja S."/>
            <person name="Heilman E."/>
            <person name="Heiman D."/>
            <person name="Howarth C."/>
            <person name="Mehta T."/>
            <person name="Neiman D."/>
            <person name="Pearson M."/>
            <person name="Roberts A."/>
            <person name="Saif S."/>
            <person name="Shea T."/>
            <person name="Shenoy N."/>
            <person name="Sisk P."/>
            <person name="Stolte C."/>
            <person name="Sykes S."/>
            <person name="White J."/>
            <person name="Yandava C."/>
            <person name="Haas B."/>
            <person name="Nusbaum C."/>
            <person name="Birren B."/>
        </authorList>
    </citation>
    <scope>NUCLEOTIDE SEQUENCE [LARGE SCALE GENOMIC DNA]</scope>
    <source>
        <strain evidence="4">ATCC 50818</strain>
    </source>
</reference>
<dbReference type="GeneID" id="16067398"/>
<dbReference type="Proteomes" id="UP000007799">
    <property type="component" value="Unassembled WGS sequence"/>
</dbReference>
<evidence type="ECO:0000313" key="4">
    <source>
        <dbReference type="EMBL" id="EGD72315.1"/>
    </source>
</evidence>
<dbReference type="KEGG" id="sre:PTSG_00333"/>
<evidence type="ECO:0008006" key="6">
    <source>
        <dbReference type="Google" id="ProtNLM"/>
    </source>
</evidence>
<feature type="signal peptide" evidence="3">
    <location>
        <begin position="1"/>
        <end position="23"/>
    </location>
</feature>
<protein>
    <recommendedName>
        <fullName evidence="6">Membrane-associated protein</fullName>
    </recommendedName>
</protein>
<feature type="transmembrane region" description="Helical" evidence="2">
    <location>
        <begin position="354"/>
        <end position="373"/>
    </location>
</feature>
<evidence type="ECO:0000256" key="2">
    <source>
        <dbReference type="SAM" id="Phobius"/>
    </source>
</evidence>
<dbReference type="RefSeq" id="XP_004998885.1">
    <property type="nucleotide sequence ID" value="XM_004998828.1"/>
</dbReference>
<keyword evidence="2" id="KW-0812">Transmembrane</keyword>
<proteinExistence type="predicted"/>
<evidence type="ECO:0000313" key="5">
    <source>
        <dbReference type="Proteomes" id="UP000007799"/>
    </source>
</evidence>
<dbReference type="EMBL" id="GL832955">
    <property type="protein sequence ID" value="EGD72315.1"/>
    <property type="molecule type" value="Genomic_DNA"/>
</dbReference>
<feature type="compositionally biased region" description="Low complexity" evidence="1">
    <location>
        <begin position="48"/>
        <end position="81"/>
    </location>
</feature>
<keyword evidence="5" id="KW-1185">Reference proteome</keyword>
<evidence type="ECO:0000256" key="1">
    <source>
        <dbReference type="SAM" id="MobiDB-lite"/>
    </source>
</evidence>
<feature type="region of interest" description="Disordered" evidence="1">
    <location>
        <begin position="475"/>
        <end position="505"/>
    </location>
</feature>
<gene>
    <name evidence="4" type="ORF">PTSG_00333</name>
</gene>
<feature type="compositionally biased region" description="Basic residues" evidence="1">
    <location>
        <begin position="394"/>
        <end position="413"/>
    </location>
</feature>
<feature type="chain" id="PRO_5003290048" description="Membrane-associated protein" evidence="3">
    <location>
        <begin position="24"/>
        <end position="582"/>
    </location>
</feature>
<feature type="region of interest" description="Disordered" evidence="1">
    <location>
        <begin position="534"/>
        <end position="560"/>
    </location>
</feature>
<keyword evidence="3" id="KW-0732">Signal</keyword>
<feature type="compositionally biased region" description="Basic and acidic residues" evidence="1">
    <location>
        <begin position="380"/>
        <end position="393"/>
    </location>
</feature>
<dbReference type="AlphaFoldDB" id="F2TW69"/>
<feature type="region of interest" description="Disordered" evidence="1">
    <location>
        <begin position="379"/>
        <end position="413"/>
    </location>
</feature>
<feature type="region of interest" description="Disordered" evidence="1">
    <location>
        <begin position="43"/>
        <end position="81"/>
    </location>
</feature>
<evidence type="ECO:0000256" key="3">
    <source>
        <dbReference type="SAM" id="SignalP"/>
    </source>
</evidence>
<keyword evidence="2" id="KW-1133">Transmembrane helix</keyword>
<accession>F2TW69</accession>
<name>F2TW69_SALR5</name>
<sequence>MPKVLPAALRMMLVAAVAAVVVAGPLWGSSSSVAHASTVDMAMPTPTPSSSSPWLSSTPASSTATKPVSSSTTSTSTSTTTSTATNVIAGSVLVEFPDNLIAIALILPLKDALANASNVDTTAAVTIGSVSVATDLAGTNPNTSTYSIAYEVHRVAVTETEQAVTQLTQHINKGDVETQVSREVGVAVSITIKDAPSIVTRPTSTQQGGRGNTIESTTTIATTATDDAGSNTLTITTTFDGLPAGASLTVAQQRSLTNTFLTSIGLSASQVLVSIDVAVRGTAVVFTRVVSTRPSDTSLAAEETLTLPAAVTTREGNVQLVSLAAASVDVADYEGDPSAGGSSNEILGLSSNTFLGLMIGVTLLVILIAYIALKPAPAHDQQHAPDKDGDYHHHGQHHSPRRHSHAHHPHVRRRSSVFAYDAQIANTPRYELVNSSDGGADGSADDVGVACKQRPHASQAQSSAGWRQFIESGVLPERQSMRGRQASKQQQSPRANRRDSGEPVTTFWMMDGSLHDMAHTHAHALEHDIVPPFDASDGDWSDDNGYAGNDDGDGMHDAFDDKARYAAEYLEVETDHEDDEDN</sequence>
<keyword evidence="2" id="KW-0472">Membrane</keyword>
<dbReference type="InParanoid" id="F2TW69"/>
<organism evidence="5">
    <name type="scientific">Salpingoeca rosetta (strain ATCC 50818 / BSB-021)</name>
    <dbReference type="NCBI Taxonomy" id="946362"/>
    <lineage>
        <taxon>Eukaryota</taxon>
        <taxon>Choanoflagellata</taxon>
        <taxon>Craspedida</taxon>
        <taxon>Salpingoecidae</taxon>
        <taxon>Salpingoeca</taxon>
    </lineage>
</organism>